<dbReference type="Proteomes" id="UP001160148">
    <property type="component" value="Unassembled WGS sequence"/>
</dbReference>
<accession>A0AAV0WTM3</accession>
<evidence type="ECO:0000256" key="1">
    <source>
        <dbReference type="SAM" id="MobiDB-lite"/>
    </source>
</evidence>
<gene>
    <name evidence="2" type="ORF">MEUPH1_LOCUS14355</name>
</gene>
<feature type="compositionally biased region" description="Low complexity" evidence="1">
    <location>
        <begin position="72"/>
        <end position="91"/>
    </location>
</feature>
<evidence type="ECO:0000313" key="2">
    <source>
        <dbReference type="EMBL" id="CAI6358887.1"/>
    </source>
</evidence>
<dbReference type="EMBL" id="CARXXK010000002">
    <property type="protein sequence ID" value="CAI6358887.1"/>
    <property type="molecule type" value="Genomic_DNA"/>
</dbReference>
<sequence length="118" mass="13550">MAKIAKRLPKAKEAKLRMEICNKVSEAELAHLVEIETATQPNTSLNRQTLNPVFYETQNQPVHLQPQNLSLHQEQSESSWSTSSSTHSNSQTYVYDKQNYCRPILDANLRLNNQHPFT</sequence>
<proteinExistence type="predicted"/>
<name>A0AAV0WTM3_9HEMI</name>
<dbReference type="AlphaFoldDB" id="A0AAV0WTM3"/>
<comment type="caution">
    <text evidence="2">The sequence shown here is derived from an EMBL/GenBank/DDBJ whole genome shotgun (WGS) entry which is preliminary data.</text>
</comment>
<feature type="region of interest" description="Disordered" evidence="1">
    <location>
        <begin position="66"/>
        <end position="91"/>
    </location>
</feature>
<reference evidence="2 3" key="1">
    <citation type="submission" date="2023-01" db="EMBL/GenBank/DDBJ databases">
        <authorList>
            <person name="Whitehead M."/>
        </authorList>
    </citation>
    <scope>NUCLEOTIDE SEQUENCE [LARGE SCALE GENOMIC DNA]</scope>
</reference>
<keyword evidence="3" id="KW-1185">Reference proteome</keyword>
<protein>
    <submittedName>
        <fullName evidence="2">Uncharacterized protein</fullName>
    </submittedName>
</protein>
<evidence type="ECO:0000313" key="3">
    <source>
        <dbReference type="Proteomes" id="UP001160148"/>
    </source>
</evidence>
<organism evidence="2 3">
    <name type="scientific">Macrosiphum euphorbiae</name>
    <name type="common">potato aphid</name>
    <dbReference type="NCBI Taxonomy" id="13131"/>
    <lineage>
        <taxon>Eukaryota</taxon>
        <taxon>Metazoa</taxon>
        <taxon>Ecdysozoa</taxon>
        <taxon>Arthropoda</taxon>
        <taxon>Hexapoda</taxon>
        <taxon>Insecta</taxon>
        <taxon>Pterygota</taxon>
        <taxon>Neoptera</taxon>
        <taxon>Paraneoptera</taxon>
        <taxon>Hemiptera</taxon>
        <taxon>Sternorrhyncha</taxon>
        <taxon>Aphidomorpha</taxon>
        <taxon>Aphidoidea</taxon>
        <taxon>Aphididae</taxon>
        <taxon>Macrosiphini</taxon>
        <taxon>Macrosiphum</taxon>
    </lineage>
</organism>